<feature type="domain" description="DUF7928" evidence="4">
    <location>
        <begin position="256"/>
        <end position="419"/>
    </location>
</feature>
<feature type="transmembrane region" description="Helical" evidence="2">
    <location>
        <begin position="912"/>
        <end position="935"/>
    </location>
</feature>
<evidence type="ECO:0000313" key="5">
    <source>
        <dbReference type="EMBL" id="KAK1926385.1"/>
    </source>
</evidence>
<keyword evidence="5" id="KW-0808">Transferase</keyword>
<comment type="caution">
    <text evidence="5">The sequence shown here is derived from an EMBL/GenBank/DDBJ whole genome shotgun (WGS) entry which is preliminary data.</text>
</comment>
<dbReference type="InterPro" id="IPR057688">
    <property type="entry name" value="DUF7928"/>
</dbReference>
<dbReference type="Proteomes" id="UP001182556">
    <property type="component" value="Unassembled WGS sequence"/>
</dbReference>
<dbReference type="AlphaFoldDB" id="A0AAD9FUA6"/>
<name>A0AAD9FUA6_PAPLA</name>
<dbReference type="PANTHER" id="PTHR35408">
    <property type="entry name" value="CHROMOSOME 15, WHOLE GENOME SHOTGUN SEQUENCE"/>
    <property type="match status" value="1"/>
</dbReference>
<feature type="transmembrane region" description="Helical" evidence="2">
    <location>
        <begin position="947"/>
        <end position="966"/>
    </location>
</feature>
<sequence>MGIFSRKPKPAFAPPEVPLEPVRRESVFQRLKASVSFEAPPNPDTGLSHGTTQTTFLGQKISQPLVPAFARKASLAVAEKDRDPNHLRLGESIKPEEDDDEEEKIRDVFFGARLELDEASDEEFDEKITERTRLAKGKAKAAGWQSGLGWQQPKSDRARAREDRNREKQKRRHRAKRAMRDFDNNLNAFNEFAQNGIRGAKTAEISTDDSLPTFPSFVTNPGLVQSVSGILDNDDLFLPKEPETKRAVPVGDGFDALDVMADHIFRIGCQKKKWFKAPRMGAKRDDVGTGVTIRAKVGRYRTFPVGYSALDEFEEAISRLNPEVAIKIKSDIVTSIMQTYINVSPAMTELVIDADTRIQILDEIPHLARARKHQYAAFVREEQVLCVWADHVEAVIPAAEALEDALIQFIWRGEDENKKINRDLVLEDEAEKREWAEENTIIEPGDAEDVVMRKLRQHWRDRQIMLWAPISDGFAIIICMVIIALGLRMLFKEYALDGKPIRFVLMVFCPPLFCIASFACLCLVGSVFQILGPIRQVNGKSKYFSGIAPKRTMGELAHVTVQMPVYKESLEDVIVPTIESLKKAITTYERQGGSVGILICDDGLQLLDQEEADRRRAYYFNNNIAYVARPGHNVNGFLRKGRFKKAGNMNFANSLSLRVEEIMDELRPVAQEACEDDHFWNEDDEGQVYETALAQALEEKKGIAWAAGNIRFGPIILIVDSDTRVPEDCFADAVSEMAESPEVAIIQHMSGVMQVAHHFFENGVAFFTRSIQNAISFVCASGEIAPFVGHNAFIRWSALQECMHPDPEDGIMKIWSESHVSEDFQIAITLQTKGYVLRWATYSGGEFEEGVSLTCDDELNRWQKYSFGCSELVFHPFRQWFTRGPITPLFRQFIWTDGIPLHSKFTVCAYIFSYYAIGCAWILSVANFFIAGMALPVDGYYLPSWNVTLVCIVLFVGICNVAYITLRYRLKIPGAGRMAFDQIKWIPFFAIFFTGMSMPMSAALVSHLVGYNMTWSTTVKTVEKSNFFLQLPIIWKRFWPQLVFFGLCVVMMIVASSSLMPPGYRVTSIEVTFPMGMITACHLLWPFALNPWFISFSF</sequence>
<dbReference type="Pfam" id="PF25550">
    <property type="entry name" value="DUF7928"/>
    <property type="match status" value="1"/>
</dbReference>
<dbReference type="InterPro" id="IPR029044">
    <property type="entry name" value="Nucleotide-diphossugar_trans"/>
</dbReference>
<feature type="region of interest" description="Disordered" evidence="1">
    <location>
        <begin position="76"/>
        <end position="102"/>
    </location>
</feature>
<feature type="transmembrane region" description="Helical" evidence="2">
    <location>
        <begin position="986"/>
        <end position="1009"/>
    </location>
</feature>
<keyword evidence="2" id="KW-0812">Transmembrane</keyword>
<feature type="domain" description="Glycosyltransferase 2-like" evidence="3">
    <location>
        <begin position="715"/>
        <end position="923"/>
    </location>
</feature>
<evidence type="ECO:0000256" key="1">
    <source>
        <dbReference type="SAM" id="MobiDB-lite"/>
    </source>
</evidence>
<dbReference type="SUPFAM" id="SSF53448">
    <property type="entry name" value="Nucleotide-diphospho-sugar transferases"/>
    <property type="match status" value="1"/>
</dbReference>
<keyword evidence="2" id="KW-0472">Membrane</keyword>
<proteinExistence type="predicted"/>
<accession>A0AAD9FUA6</accession>
<evidence type="ECO:0000313" key="6">
    <source>
        <dbReference type="Proteomes" id="UP001182556"/>
    </source>
</evidence>
<organism evidence="5 6">
    <name type="scientific">Papiliotrema laurentii</name>
    <name type="common">Cryptococcus laurentii</name>
    <dbReference type="NCBI Taxonomy" id="5418"/>
    <lineage>
        <taxon>Eukaryota</taxon>
        <taxon>Fungi</taxon>
        <taxon>Dikarya</taxon>
        <taxon>Basidiomycota</taxon>
        <taxon>Agaricomycotina</taxon>
        <taxon>Tremellomycetes</taxon>
        <taxon>Tremellales</taxon>
        <taxon>Rhynchogastremaceae</taxon>
        <taxon>Papiliotrema</taxon>
    </lineage>
</organism>
<feature type="transmembrane region" description="Helical" evidence="2">
    <location>
        <begin position="1038"/>
        <end position="1059"/>
    </location>
</feature>
<dbReference type="GO" id="GO:0016740">
    <property type="term" value="F:transferase activity"/>
    <property type="evidence" value="ECO:0007669"/>
    <property type="project" value="UniProtKB-KW"/>
</dbReference>
<dbReference type="InterPro" id="IPR001173">
    <property type="entry name" value="Glyco_trans_2-like"/>
</dbReference>
<dbReference type="Pfam" id="PF13632">
    <property type="entry name" value="Glyco_trans_2_3"/>
    <property type="match status" value="1"/>
</dbReference>
<dbReference type="PANTHER" id="PTHR35408:SF3">
    <property type="entry name" value="GLYCOSYLTRANSFERASE 2-LIKE DOMAIN-CONTAINING PROTEIN"/>
    <property type="match status" value="1"/>
</dbReference>
<keyword evidence="2" id="KW-1133">Transmembrane helix</keyword>
<dbReference type="EMBL" id="JAODAN010000002">
    <property type="protein sequence ID" value="KAK1926385.1"/>
    <property type="molecule type" value="Genomic_DNA"/>
</dbReference>
<protein>
    <submittedName>
        <fullName evidence="5">Glycosyl transferase family group 2-domain-containing protein</fullName>
    </submittedName>
</protein>
<evidence type="ECO:0000256" key="2">
    <source>
        <dbReference type="SAM" id="Phobius"/>
    </source>
</evidence>
<evidence type="ECO:0000259" key="4">
    <source>
        <dbReference type="Pfam" id="PF25550"/>
    </source>
</evidence>
<evidence type="ECO:0000259" key="3">
    <source>
        <dbReference type="Pfam" id="PF13632"/>
    </source>
</evidence>
<keyword evidence="6" id="KW-1185">Reference proteome</keyword>
<dbReference type="Gene3D" id="3.90.550.10">
    <property type="entry name" value="Spore Coat Polysaccharide Biosynthesis Protein SpsA, Chain A"/>
    <property type="match status" value="1"/>
</dbReference>
<feature type="region of interest" description="Disordered" evidence="1">
    <location>
        <begin position="136"/>
        <end position="176"/>
    </location>
</feature>
<feature type="compositionally biased region" description="Basic residues" evidence="1">
    <location>
        <begin position="167"/>
        <end position="176"/>
    </location>
</feature>
<feature type="transmembrane region" description="Helical" evidence="2">
    <location>
        <begin position="503"/>
        <end position="531"/>
    </location>
</feature>
<reference evidence="5" key="1">
    <citation type="submission" date="2023-02" db="EMBL/GenBank/DDBJ databases">
        <title>Identification and recombinant expression of a fungal hydrolase from Papiliotrema laurentii that hydrolyzes apple cutin and clears colloidal polyester polyurethane.</title>
        <authorList>
            <consortium name="DOE Joint Genome Institute"/>
            <person name="Roman V.A."/>
            <person name="Bojanowski C."/>
            <person name="Crable B.R."/>
            <person name="Wagner D.N."/>
            <person name="Hung C.S."/>
            <person name="Nadeau L.J."/>
            <person name="Schratz L."/>
            <person name="Haridas S."/>
            <person name="Pangilinan J."/>
            <person name="Lipzen A."/>
            <person name="Na H."/>
            <person name="Yan M."/>
            <person name="Ng V."/>
            <person name="Grigoriev I.V."/>
            <person name="Spatafora J.W."/>
            <person name="Barlow D."/>
            <person name="Biffinger J."/>
            <person name="Kelley-Loughnane N."/>
            <person name="Varaljay V.A."/>
            <person name="Crookes-Goodson W.J."/>
        </authorList>
    </citation>
    <scope>NUCLEOTIDE SEQUENCE</scope>
    <source>
        <strain evidence="5">5307AH</strain>
    </source>
</reference>
<feature type="compositionally biased region" description="Basic and acidic residues" evidence="1">
    <location>
        <begin position="78"/>
        <end position="95"/>
    </location>
</feature>
<feature type="transmembrane region" description="Helical" evidence="2">
    <location>
        <begin position="464"/>
        <end position="491"/>
    </location>
</feature>
<feature type="compositionally biased region" description="Basic and acidic residues" evidence="1">
    <location>
        <begin position="154"/>
        <end position="166"/>
    </location>
</feature>
<gene>
    <name evidence="5" type="ORF">DB88DRAFT_481635</name>
</gene>
<feature type="transmembrane region" description="Helical" evidence="2">
    <location>
        <begin position="1071"/>
        <end position="1094"/>
    </location>
</feature>